<evidence type="ECO:0000256" key="2">
    <source>
        <dbReference type="ARBA" id="ARBA00004718"/>
    </source>
</evidence>
<evidence type="ECO:0000313" key="9">
    <source>
        <dbReference type="Proteomes" id="UP000310066"/>
    </source>
</evidence>
<keyword evidence="4" id="KW-0833">Ubl conjugation pathway</keyword>
<evidence type="ECO:0000259" key="7">
    <source>
        <dbReference type="Pfam" id="PF00899"/>
    </source>
</evidence>
<evidence type="ECO:0000256" key="6">
    <source>
        <dbReference type="ARBA" id="ARBA00044354"/>
    </source>
</evidence>
<dbReference type="SUPFAM" id="SSF69572">
    <property type="entry name" value="Activating enzymes of the ubiquitin-like proteins"/>
    <property type="match status" value="1"/>
</dbReference>
<accession>A0A4U0U4U3</accession>
<dbReference type="InterPro" id="IPR035985">
    <property type="entry name" value="Ubiquitin-activating_enz"/>
</dbReference>
<dbReference type="Proteomes" id="UP000310066">
    <property type="component" value="Unassembled WGS sequence"/>
</dbReference>
<dbReference type="GO" id="GO:0019948">
    <property type="term" value="F:SUMO activating enzyme activity"/>
    <property type="evidence" value="ECO:0007669"/>
    <property type="project" value="TreeGrafter"/>
</dbReference>
<keyword evidence="5" id="KW-0539">Nucleus</keyword>
<dbReference type="InterPro" id="IPR045886">
    <property type="entry name" value="ThiF/MoeB/HesA"/>
</dbReference>
<evidence type="ECO:0000256" key="5">
    <source>
        <dbReference type="ARBA" id="ARBA00023242"/>
    </source>
</evidence>
<proteinExistence type="inferred from homology"/>
<dbReference type="GO" id="GO:0031510">
    <property type="term" value="C:SUMO activating enzyme complex"/>
    <property type="evidence" value="ECO:0007669"/>
    <property type="project" value="TreeGrafter"/>
</dbReference>
<dbReference type="EMBL" id="NAJP01000105">
    <property type="protein sequence ID" value="TKA30008.1"/>
    <property type="molecule type" value="Genomic_DNA"/>
</dbReference>
<dbReference type="PANTHER" id="PTHR10953:SF162">
    <property type="entry name" value="SUMO-ACTIVATING ENZYME SUBUNIT 1"/>
    <property type="match status" value="1"/>
</dbReference>
<dbReference type="PANTHER" id="PTHR10953">
    <property type="entry name" value="UBIQUITIN-ACTIVATING ENZYME E1"/>
    <property type="match status" value="1"/>
</dbReference>
<reference evidence="8 9" key="1">
    <citation type="submission" date="2017-03" db="EMBL/GenBank/DDBJ databases">
        <title>Genomes of endolithic fungi from Antarctica.</title>
        <authorList>
            <person name="Coleine C."/>
            <person name="Masonjones S."/>
            <person name="Stajich J.E."/>
        </authorList>
    </citation>
    <scope>NUCLEOTIDE SEQUENCE [LARGE SCALE GENOMIC DNA]</scope>
    <source>
        <strain evidence="8 9">CCFEE 5311</strain>
    </source>
</reference>
<dbReference type="STRING" id="329885.A0A4U0U4U3"/>
<gene>
    <name evidence="8" type="ORF">B0A54_15562</name>
</gene>
<comment type="subcellular location">
    <subcellularLocation>
        <location evidence="1">Nucleus</location>
    </subcellularLocation>
</comment>
<evidence type="ECO:0000256" key="4">
    <source>
        <dbReference type="ARBA" id="ARBA00022786"/>
    </source>
</evidence>
<evidence type="ECO:0000256" key="3">
    <source>
        <dbReference type="ARBA" id="ARBA00005673"/>
    </source>
</evidence>
<dbReference type="InterPro" id="IPR000594">
    <property type="entry name" value="ThiF_NAD_FAD-bd"/>
</dbReference>
<name>A0A4U0U4U3_9PEZI</name>
<dbReference type="GO" id="GO:0005737">
    <property type="term" value="C:cytoplasm"/>
    <property type="evidence" value="ECO:0007669"/>
    <property type="project" value="TreeGrafter"/>
</dbReference>
<sequence length="450" mass="47976">MAELISNGTVHATAQPNGTAPVAANGIDEHAQVTAGNETTMTAASGLSADEIALYDRQLRLWGAEAQKRIRSANILLVSLRALGTEIAKNLTLAGINSLTIIDDEPVSEEDLGSQYFVREEDIGRLRAEAAIPRIRDLNTAVTVRSGGPLAALLAQDQTFYAPYTCVIATDHDLLTLSQINTTARFATSPFYAAAIHGFYGYIFADLLTHTFAIERETSNIPTAIGPETPTRSVVSVTAKREIKGSGKPTEIVQKQEIYCPLILANTSPLPSSIISSRRKLKAVSPLLPCLRALWDYQRTFNAFPSPSSSSDLATFTTLATAKARELQLPLETLKSDFLRSFMQNVGAEIPPTAAFVGGRLSEDVINVLGRREQPIQNFALFDGEGLEGRIYSLWSAPPEVIGLASNGQGLSWRGPPGSADVNELGGVVDAATNGVTSAPAGAAEAIVLD</sequence>
<evidence type="ECO:0000313" key="8">
    <source>
        <dbReference type="EMBL" id="TKA30008.1"/>
    </source>
</evidence>
<dbReference type="Pfam" id="PF00899">
    <property type="entry name" value="ThiF"/>
    <property type="match status" value="1"/>
</dbReference>
<comment type="caution">
    <text evidence="8">The sequence shown here is derived from an EMBL/GenBank/DDBJ whole genome shotgun (WGS) entry which is preliminary data.</text>
</comment>
<evidence type="ECO:0000256" key="1">
    <source>
        <dbReference type="ARBA" id="ARBA00004123"/>
    </source>
</evidence>
<dbReference type="PRINTS" id="PR01849">
    <property type="entry name" value="UBIQUITINACT"/>
</dbReference>
<comment type="similarity">
    <text evidence="3">Belongs to the ubiquitin-activating E1 family.</text>
</comment>
<feature type="domain" description="THIF-type NAD/FAD binding fold" evidence="7">
    <location>
        <begin position="55"/>
        <end position="385"/>
    </location>
</feature>
<organism evidence="8 9">
    <name type="scientific">Friedmanniomyces endolithicus</name>
    <dbReference type="NCBI Taxonomy" id="329885"/>
    <lineage>
        <taxon>Eukaryota</taxon>
        <taxon>Fungi</taxon>
        <taxon>Dikarya</taxon>
        <taxon>Ascomycota</taxon>
        <taxon>Pezizomycotina</taxon>
        <taxon>Dothideomycetes</taxon>
        <taxon>Dothideomycetidae</taxon>
        <taxon>Mycosphaerellales</taxon>
        <taxon>Teratosphaeriaceae</taxon>
        <taxon>Friedmanniomyces</taxon>
    </lineage>
</organism>
<protein>
    <recommendedName>
        <fullName evidence="6">Ubiquitin-like 1-activating enzyme E1A</fullName>
    </recommendedName>
</protein>
<dbReference type="AlphaFoldDB" id="A0A4U0U4U3"/>
<dbReference type="GO" id="GO:0016925">
    <property type="term" value="P:protein sumoylation"/>
    <property type="evidence" value="ECO:0007669"/>
    <property type="project" value="TreeGrafter"/>
</dbReference>
<dbReference type="OrthoDB" id="1708823at2759"/>
<dbReference type="InterPro" id="IPR000011">
    <property type="entry name" value="UBQ/SUMO-activ_enz_E1-like"/>
</dbReference>
<comment type="pathway">
    <text evidence="2">Protein modification; protein sumoylation.</text>
</comment>
<dbReference type="Gene3D" id="3.40.50.720">
    <property type="entry name" value="NAD(P)-binding Rossmann-like Domain"/>
    <property type="match status" value="1"/>
</dbReference>